<feature type="region of interest" description="Disordered" evidence="1">
    <location>
        <begin position="35"/>
        <end position="54"/>
    </location>
</feature>
<dbReference type="EMBL" id="CP036425">
    <property type="protein sequence ID" value="QDU35305.1"/>
    <property type="molecule type" value="Genomic_DNA"/>
</dbReference>
<organism evidence="4 5">
    <name type="scientific">Poriferisphaera corsica</name>
    <dbReference type="NCBI Taxonomy" id="2528020"/>
    <lineage>
        <taxon>Bacteria</taxon>
        <taxon>Pseudomonadati</taxon>
        <taxon>Planctomycetota</taxon>
        <taxon>Phycisphaerae</taxon>
        <taxon>Phycisphaerales</taxon>
        <taxon>Phycisphaeraceae</taxon>
        <taxon>Poriferisphaera</taxon>
    </lineage>
</organism>
<keyword evidence="2" id="KW-0472">Membrane</keyword>
<name>A0A517YYK0_9BACT</name>
<dbReference type="OrthoDB" id="9779595at2"/>
<dbReference type="KEGG" id="pcor:KS4_33860"/>
<keyword evidence="2" id="KW-0812">Transmembrane</keyword>
<proteinExistence type="predicted"/>
<feature type="domain" description="Band 7" evidence="3">
    <location>
        <begin position="89"/>
        <end position="305"/>
    </location>
</feature>
<feature type="transmembrane region" description="Helical" evidence="2">
    <location>
        <begin position="66"/>
        <end position="88"/>
    </location>
</feature>
<dbReference type="AlphaFoldDB" id="A0A517YYK0"/>
<gene>
    <name evidence="4" type="ORF">KS4_33860</name>
</gene>
<keyword evidence="5" id="KW-1185">Reference proteome</keyword>
<dbReference type="Proteomes" id="UP000317369">
    <property type="component" value="Chromosome"/>
</dbReference>
<evidence type="ECO:0000259" key="3">
    <source>
        <dbReference type="Pfam" id="PF01145"/>
    </source>
</evidence>
<dbReference type="RefSeq" id="WP_145080436.1">
    <property type="nucleotide sequence ID" value="NZ_CP036425.1"/>
</dbReference>
<reference evidence="4 5" key="1">
    <citation type="submission" date="2019-02" db="EMBL/GenBank/DDBJ databases">
        <title>Deep-cultivation of Planctomycetes and their phenomic and genomic characterization uncovers novel biology.</title>
        <authorList>
            <person name="Wiegand S."/>
            <person name="Jogler M."/>
            <person name="Boedeker C."/>
            <person name="Pinto D."/>
            <person name="Vollmers J."/>
            <person name="Rivas-Marin E."/>
            <person name="Kohn T."/>
            <person name="Peeters S.H."/>
            <person name="Heuer A."/>
            <person name="Rast P."/>
            <person name="Oberbeckmann S."/>
            <person name="Bunk B."/>
            <person name="Jeske O."/>
            <person name="Meyerdierks A."/>
            <person name="Storesund J.E."/>
            <person name="Kallscheuer N."/>
            <person name="Luecker S."/>
            <person name="Lage O.M."/>
            <person name="Pohl T."/>
            <person name="Merkel B.J."/>
            <person name="Hornburger P."/>
            <person name="Mueller R.-W."/>
            <person name="Bruemmer F."/>
            <person name="Labrenz M."/>
            <person name="Spormann A.M."/>
            <person name="Op den Camp H."/>
            <person name="Overmann J."/>
            <person name="Amann R."/>
            <person name="Jetten M.S.M."/>
            <person name="Mascher T."/>
            <person name="Medema M.H."/>
            <person name="Devos D.P."/>
            <person name="Kaster A.-K."/>
            <person name="Ovreas L."/>
            <person name="Rohde M."/>
            <person name="Galperin M.Y."/>
            <person name="Jogler C."/>
        </authorList>
    </citation>
    <scope>NUCLEOTIDE SEQUENCE [LARGE SCALE GENOMIC DNA]</scope>
    <source>
        <strain evidence="4 5">KS4</strain>
    </source>
</reference>
<evidence type="ECO:0000256" key="2">
    <source>
        <dbReference type="SAM" id="Phobius"/>
    </source>
</evidence>
<accession>A0A517YYK0</accession>
<dbReference type="Pfam" id="PF01145">
    <property type="entry name" value="Band_7"/>
    <property type="match status" value="1"/>
</dbReference>
<evidence type="ECO:0000313" key="5">
    <source>
        <dbReference type="Proteomes" id="UP000317369"/>
    </source>
</evidence>
<evidence type="ECO:0000313" key="4">
    <source>
        <dbReference type="EMBL" id="QDU35305.1"/>
    </source>
</evidence>
<keyword evidence="2" id="KW-1133">Transmembrane helix</keyword>
<dbReference type="InterPro" id="IPR001107">
    <property type="entry name" value="Band_7"/>
</dbReference>
<protein>
    <submittedName>
        <fullName evidence="4">SPFH domain / Band 7 family protein</fullName>
    </submittedName>
</protein>
<evidence type="ECO:0000256" key="1">
    <source>
        <dbReference type="SAM" id="MobiDB-lite"/>
    </source>
</evidence>
<sequence length="467" mass="52424">MSEENTNKQMNDEQLSEEEVIAVVEDKECSSDCGCGHDHGHHHHHHDEVEREIDPAEKSLSDALSVSFGILKFVMVVLVVLYMCSGLFRVDPQDKAVRLIFGKIVGEPGKQVLEQGWYLNAPFPFGQYVSVPTDPQVVSMNSDFWYAFKAGDESKKPADLARPLKPEFDGSLITGDANLVHGRFEVTYKVRDFVKFIESIGIVETSALGDSKMARATEIMKQAVSTGIVHAVAETQADEYIVGRTNDDAAEMYAQRILDDLNSGLEIVNISNIKPQMPNSVYNAWEAVSNAENERGKQIEQARQERARILGETAGEAHSALYELVLGYQLALSANKQAEVDAFETKIDLALRTLEVRNANGVLLSIGGEVAANIKQAESYKTRVVEEIKSEANNFETLYEKYLENPVIFANRLRQETREAIFTSPDIETMYAIPGQLYLETNRDPEVTRRREEAQLKRQQMRVSEER</sequence>